<keyword evidence="5" id="KW-1185">Reference proteome</keyword>
<feature type="domain" description="Inosine/uridine-preferring nucleoside hydrolase" evidence="3">
    <location>
        <begin position="9"/>
        <end position="323"/>
    </location>
</feature>
<dbReference type="Proteomes" id="UP000603352">
    <property type="component" value="Unassembled WGS sequence"/>
</dbReference>
<reference evidence="5" key="1">
    <citation type="journal article" date="2019" name="Int. J. Syst. Evol. Microbiol.">
        <title>The Global Catalogue of Microorganisms (GCM) 10K type strain sequencing project: providing services to taxonomists for standard genome sequencing and annotation.</title>
        <authorList>
            <consortium name="The Broad Institute Genomics Platform"/>
            <consortium name="The Broad Institute Genome Sequencing Center for Infectious Disease"/>
            <person name="Wu L."/>
            <person name="Ma J."/>
        </authorList>
    </citation>
    <scope>NUCLEOTIDE SEQUENCE [LARGE SCALE GENOMIC DNA]</scope>
    <source>
        <strain evidence="5">CGMCC 1.10188</strain>
    </source>
</reference>
<accession>A0ABQ1I9D0</accession>
<dbReference type="EMBL" id="BMDZ01000006">
    <property type="protein sequence ID" value="GGB29759.1"/>
    <property type="molecule type" value="Genomic_DNA"/>
</dbReference>
<dbReference type="Gene3D" id="3.90.245.10">
    <property type="entry name" value="Ribonucleoside hydrolase-like"/>
    <property type="match status" value="1"/>
</dbReference>
<dbReference type="PANTHER" id="PTHR12304:SF4">
    <property type="entry name" value="URIDINE NUCLEOSIDASE"/>
    <property type="match status" value="1"/>
</dbReference>
<dbReference type="InterPro" id="IPR036452">
    <property type="entry name" value="Ribo_hydro-like"/>
</dbReference>
<dbReference type="Pfam" id="PF01156">
    <property type="entry name" value="IU_nuc_hydro"/>
    <property type="match status" value="1"/>
</dbReference>
<name>A0ABQ1I9D0_9PROT</name>
<dbReference type="PANTHER" id="PTHR12304">
    <property type="entry name" value="INOSINE-URIDINE PREFERRING NUCLEOSIDE HYDROLASE"/>
    <property type="match status" value="1"/>
</dbReference>
<organism evidence="4 5">
    <name type="scientific">Tistrella bauzanensis</name>
    <dbReference type="NCBI Taxonomy" id="657419"/>
    <lineage>
        <taxon>Bacteria</taxon>
        <taxon>Pseudomonadati</taxon>
        <taxon>Pseudomonadota</taxon>
        <taxon>Alphaproteobacteria</taxon>
        <taxon>Geminicoccales</taxon>
        <taxon>Geminicoccaceae</taxon>
        <taxon>Tistrella</taxon>
    </lineage>
</organism>
<dbReference type="RefSeq" id="WP_188575316.1">
    <property type="nucleotide sequence ID" value="NZ_BMDZ01000006.1"/>
</dbReference>
<evidence type="ECO:0000259" key="3">
    <source>
        <dbReference type="Pfam" id="PF01156"/>
    </source>
</evidence>
<protein>
    <recommendedName>
        <fullName evidence="3">Inosine/uridine-preferring nucleoside hydrolase domain-containing protein</fullName>
    </recommendedName>
</protein>
<evidence type="ECO:0000313" key="4">
    <source>
        <dbReference type="EMBL" id="GGB29759.1"/>
    </source>
</evidence>
<sequence>MPVAAIPPLIIDCDPGVDDAHALFAAIGARQRLGLEAVTVVAGNVGLGFTRANALRIRDATGLDAAALPIHAGCPAPLTGGTTDAADIHGQDGLDGAGLPPSRGDVEPAHAVTFLIERLRRAAAQGRPVRLVTLGPLTNLAAALILAPDIVDGLLEVRAMVGSAARGNITSAAEFNAFVDPEALDRVAAALDVPDDVAPRLHVYGLTLTHTVCADAAEIARYAALGTVPGRAIAGMLGAYLSRHRTPPLPGMGGAPADAAPLHDPCVIGHLLAPDAVAGVDGRMTVVLRGPARGQTLASFGDGAPAAGRARDVRVRWMVDGDAAALMAALRDAVADCDPV</sequence>
<proteinExistence type="predicted"/>
<keyword evidence="1" id="KW-0378">Hydrolase</keyword>
<evidence type="ECO:0000256" key="2">
    <source>
        <dbReference type="ARBA" id="ARBA00023295"/>
    </source>
</evidence>
<dbReference type="SUPFAM" id="SSF53590">
    <property type="entry name" value="Nucleoside hydrolase"/>
    <property type="match status" value="1"/>
</dbReference>
<comment type="caution">
    <text evidence="4">The sequence shown here is derived from an EMBL/GenBank/DDBJ whole genome shotgun (WGS) entry which is preliminary data.</text>
</comment>
<gene>
    <name evidence="4" type="ORF">GCM10011505_08890</name>
</gene>
<dbReference type="InterPro" id="IPR023186">
    <property type="entry name" value="IUNH"/>
</dbReference>
<dbReference type="InterPro" id="IPR001910">
    <property type="entry name" value="Inosine/uridine_hydrolase_dom"/>
</dbReference>
<evidence type="ECO:0000256" key="1">
    <source>
        <dbReference type="ARBA" id="ARBA00022801"/>
    </source>
</evidence>
<evidence type="ECO:0000313" key="5">
    <source>
        <dbReference type="Proteomes" id="UP000603352"/>
    </source>
</evidence>
<keyword evidence="2" id="KW-0326">Glycosidase</keyword>